<keyword evidence="7" id="KW-0353">Hemolymph clotting</keyword>
<keyword evidence="5 14" id="KW-0732">Signal</keyword>
<evidence type="ECO:0000256" key="13">
    <source>
        <dbReference type="SAM" id="MobiDB-lite"/>
    </source>
</evidence>
<dbReference type="InterPro" id="IPR009003">
    <property type="entry name" value="Peptidase_S1_PA"/>
</dbReference>
<keyword evidence="3" id="KW-0768">Sushi</keyword>
<feature type="region of interest" description="Disordered" evidence="13">
    <location>
        <begin position="417"/>
        <end position="451"/>
    </location>
</feature>
<dbReference type="OMA" id="IAMYSEY"/>
<dbReference type="PROSITE" id="PS50240">
    <property type="entry name" value="TRYPSIN_DOM"/>
    <property type="match status" value="1"/>
</dbReference>
<dbReference type="Pfam" id="PF00089">
    <property type="entry name" value="Trypsin"/>
    <property type="match status" value="1"/>
</dbReference>
<evidence type="ECO:0000259" key="15">
    <source>
        <dbReference type="PROSITE" id="PS50240"/>
    </source>
</evidence>
<dbReference type="SUPFAM" id="SSF50494">
    <property type="entry name" value="Trypsin-like serine proteases"/>
    <property type="match status" value="1"/>
</dbReference>
<evidence type="ECO:0000256" key="12">
    <source>
        <dbReference type="RuleBase" id="RU363034"/>
    </source>
</evidence>
<feature type="domain" description="Peptidase S1" evidence="15">
    <location>
        <begin position="175"/>
        <end position="416"/>
    </location>
</feature>
<evidence type="ECO:0000256" key="14">
    <source>
        <dbReference type="SAM" id="SignalP"/>
    </source>
</evidence>
<evidence type="ECO:0000256" key="9">
    <source>
        <dbReference type="ARBA" id="ARBA00023157"/>
    </source>
</evidence>
<gene>
    <name evidence="16" type="ORF">TCAL_06797</name>
</gene>
<evidence type="ECO:0000256" key="7">
    <source>
        <dbReference type="ARBA" id="ARBA00022820"/>
    </source>
</evidence>
<keyword evidence="9" id="KW-1015">Disulfide bond</keyword>
<dbReference type="PANTHER" id="PTHR24264">
    <property type="entry name" value="TRYPSIN-RELATED"/>
    <property type="match status" value="1"/>
</dbReference>
<dbReference type="GO" id="GO:0005615">
    <property type="term" value="C:extracellular space"/>
    <property type="evidence" value="ECO:0007669"/>
    <property type="project" value="TreeGrafter"/>
</dbReference>
<keyword evidence="8 12" id="KW-0720">Serine protease</keyword>
<evidence type="ECO:0000256" key="4">
    <source>
        <dbReference type="ARBA" id="ARBA00022670"/>
    </source>
</evidence>
<dbReference type="CDD" id="cd00190">
    <property type="entry name" value="Tryp_SPc"/>
    <property type="match status" value="1"/>
</dbReference>
<dbReference type="GO" id="GO:0006508">
    <property type="term" value="P:proteolysis"/>
    <property type="evidence" value="ECO:0007669"/>
    <property type="project" value="UniProtKB-KW"/>
</dbReference>
<evidence type="ECO:0000256" key="6">
    <source>
        <dbReference type="ARBA" id="ARBA00022801"/>
    </source>
</evidence>
<feature type="compositionally biased region" description="Basic and acidic residues" evidence="13">
    <location>
        <begin position="438"/>
        <end position="451"/>
    </location>
</feature>
<dbReference type="PROSITE" id="PS00135">
    <property type="entry name" value="TRYPSIN_SER"/>
    <property type="match status" value="1"/>
</dbReference>
<dbReference type="Gene3D" id="2.40.10.10">
    <property type="entry name" value="Trypsin-like serine proteases"/>
    <property type="match status" value="2"/>
</dbReference>
<comment type="caution">
    <text evidence="16">The sequence shown here is derived from an EMBL/GenBank/DDBJ whole genome shotgun (WGS) entry which is preliminary data.</text>
</comment>
<evidence type="ECO:0000256" key="1">
    <source>
        <dbReference type="ARBA" id="ARBA00004613"/>
    </source>
</evidence>
<dbReference type="Proteomes" id="UP000318571">
    <property type="component" value="Chromosome 11"/>
</dbReference>
<comment type="subcellular location">
    <subcellularLocation>
        <location evidence="1">Secreted</location>
    </subcellularLocation>
</comment>
<evidence type="ECO:0000256" key="5">
    <source>
        <dbReference type="ARBA" id="ARBA00022729"/>
    </source>
</evidence>
<accession>A0A553PM02</accession>
<evidence type="ECO:0000256" key="3">
    <source>
        <dbReference type="ARBA" id="ARBA00022659"/>
    </source>
</evidence>
<dbReference type="PANTHER" id="PTHR24264:SF65">
    <property type="entry name" value="SRCR DOMAIN-CONTAINING PROTEIN"/>
    <property type="match status" value="1"/>
</dbReference>
<dbReference type="SMART" id="SM00020">
    <property type="entry name" value="Tryp_SPc"/>
    <property type="match status" value="1"/>
</dbReference>
<dbReference type="EMBL" id="VCGU01000003">
    <property type="protein sequence ID" value="TRY78712.1"/>
    <property type="molecule type" value="Genomic_DNA"/>
</dbReference>
<dbReference type="InterPro" id="IPR018114">
    <property type="entry name" value="TRYPSIN_HIS"/>
</dbReference>
<dbReference type="STRING" id="6832.A0A553PM02"/>
<protein>
    <recommendedName>
        <fullName evidence="11">limulus clotting factor C</fullName>
        <ecNumber evidence="11">3.4.21.84</ecNumber>
    </recommendedName>
</protein>
<sequence>MFLRVLVHGLALTLTIVVLGMASPLDNLGLKQCEHEDTDSNNSNNSNTTQQQFAEFFRDFFPDNESAETQDEEHRQEMKLDKGSTMALMFHSQEREDTEENLKRLGFGLEGFQCKIVCSGNPDPITSTTSKPAVFFDDSVVIHASSGNTTNDKSDTSIPPNCHCGETREARIVCPLGHNCTSNIGSIPWQAAFVHKGQKAPWCGGTLISDRYVLTAAHCLATRKSERVQVILGDHDWTSKTEVVEGRFNVEEVIRHPKAGQTAQFDYDFALVKLATPVDFSRFHRVRPACLPDPSSSKKDLVGRVGYASGWGLVDPKNLHQQAKVLQKVAVSVITMNDCRLKYKFNPVTDNMMCAETPGGDACFGDSGGPFTIPDLSGKYVLEGVISWGKSCADQRYPGVYAEVRYVLDWIHTSISDSHTCPRDDRRRSLDPVEQVQDLEHTLGRGDRRAL</sequence>
<dbReference type="PRINTS" id="PR00722">
    <property type="entry name" value="CHYMOTRYPSIN"/>
</dbReference>
<reference evidence="16 17" key="1">
    <citation type="journal article" date="2018" name="Nat. Ecol. Evol.">
        <title>Genomic signatures of mitonuclear coevolution across populations of Tigriopus californicus.</title>
        <authorList>
            <person name="Barreto F.S."/>
            <person name="Watson E.T."/>
            <person name="Lima T.G."/>
            <person name="Willett C.S."/>
            <person name="Edmands S."/>
            <person name="Li W."/>
            <person name="Burton R.S."/>
        </authorList>
    </citation>
    <scope>NUCLEOTIDE SEQUENCE [LARGE SCALE GENOMIC DNA]</scope>
    <source>
        <strain evidence="16 17">San Diego</strain>
    </source>
</reference>
<evidence type="ECO:0000256" key="8">
    <source>
        <dbReference type="ARBA" id="ARBA00022825"/>
    </source>
</evidence>
<organism evidence="16 17">
    <name type="scientific">Tigriopus californicus</name>
    <name type="common">Marine copepod</name>
    <dbReference type="NCBI Taxonomy" id="6832"/>
    <lineage>
        <taxon>Eukaryota</taxon>
        <taxon>Metazoa</taxon>
        <taxon>Ecdysozoa</taxon>
        <taxon>Arthropoda</taxon>
        <taxon>Crustacea</taxon>
        <taxon>Multicrustacea</taxon>
        <taxon>Hexanauplia</taxon>
        <taxon>Copepoda</taxon>
        <taxon>Harpacticoida</taxon>
        <taxon>Harpacticidae</taxon>
        <taxon>Tigriopus</taxon>
    </lineage>
</organism>
<dbReference type="AlphaFoldDB" id="A0A553PM02"/>
<dbReference type="InterPro" id="IPR043504">
    <property type="entry name" value="Peptidase_S1_PA_chymotrypsin"/>
</dbReference>
<dbReference type="InterPro" id="IPR033116">
    <property type="entry name" value="TRYPSIN_SER"/>
</dbReference>
<feature type="compositionally biased region" description="Basic and acidic residues" evidence="13">
    <location>
        <begin position="420"/>
        <end position="431"/>
    </location>
</feature>
<evidence type="ECO:0000256" key="10">
    <source>
        <dbReference type="ARBA" id="ARBA00052079"/>
    </source>
</evidence>
<keyword evidence="6 12" id="KW-0378">Hydrolase</keyword>
<name>A0A553PM02_TIGCA</name>
<feature type="signal peptide" evidence="14">
    <location>
        <begin position="1"/>
        <end position="22"/>
    </location>
</feature>
<evidence type="ECO:0000256" key="11">
    <source>
        <dbReference type="ARBA" id="ARBA00066707"/>
    </source>
</evidence>
<comment type="catalytic activity">
    <reaction evidence="10">
        <text>Selective cleavage of 103-Arg-|-Ser-104 and 124-Ile-|-Ile-125 bonds in Limulus clotting factor B to form activated factor B. Cleavage of -Pro-Arg-|-Xaa- bonds in synthetic substrates.</text>
        <dbReference type="EC" id="3.4.21.84"/>
    </reaction>
</comment>
<keyword evidence="4 12" id="KW-0645">Protease</keyword>
<dbReference type="InterPro" id="IPR001314">
    <property type="entry name" value="Peptidase_S1A"/>
</dbReference>
<evidence type="ECO:0000256" key="2">
    <source>
        <dbReference type="ARBA" id="ARBA00022525"/>
    </source>
</evidence>
<proteinExistence type="predicted"/>
<dbReference type="GO" id="GO:0042381">
    <property type="term" value="P:hemolymph coagulation"/>
    <property type="evidence" value="ECO:0007669"/>
    <property type="project" value="UniProtKB-KW"/>
</dbReference>
<dbReference type="PROSITE" id="PS00134">
    <property type="entry name" value="TRYPSIN_HIS"/>
    <property type="match status" value="1"/>
</dbReference>
<dbReference type="FunFam" id="2.40.10.10:FF:000120">
    <property type="entry name" value="Putative serine protease"/>
    <property type="match status" value="1"/>
</dbReference>
<dbReference type="EC" id="3.4.21.84" evidence="11"/>
<dbReference type="InterPro" id="IPR050127">
    <property type="entry name" value="Serine_Proteases_S1"/>
</dbReference>
<dbReference type="InterPro" id="IPR001254">
    <property type="entry name" value="Trypsin_dom"/>
</dbReference>
<feature type="chain" id="PRO_5021942008" description="limulus clotting factor C" evidence="14">
    <location>
        <begin position="23"/>
        <end position="451"/>
    </location>
</feature>
<evidence type="ECO:0000313" key="17">
    <source>
        <dbReference type="Proteomes" id="UP000318571"/>
    </source>
</evidence>
<evidence type="ECO:0000313" key="16">
    <source>
        <dbReference type="EMBL" id="TRY78712.1"/>
    </source>
</evidence>
<keyword evidence="2" id="KW-0964">Secreted</keyword>
<keyword evidence="17" id="KW-1185">Reference proteome</keyword>
<dbReference type="GO" id="GO:0004252">
    <property type="term" value="F:serine-type endopeptidase activity"/>
    <property type="evidence" value="ECO:0007669"/>
    <property type="project" value="InterPro"/>
</dbReference>